<dbReference type="Proteomes" id="UP000019438">
    <property type="component" value="Chromosome"/>
</dbReference>
<evidence type="ECO:0000313" key="3">
    <source>
        <dbReference type="EMBL" id="AHJ64236.1"/>
    </source>
</evidence>
<dbReference type="AlphaFoldDB" id="A0AAN0RG63"/>
<feature type="domain" description="Smr" evidence="2">
    <location>
        <begin position="146"/>
        <end position="229"/>
    </location>
</feature>
<gene>
    <name evidence="3" type="ORF">GbCGDNIH3_2331</name>
</gene>
<protein>
    <submittedName>
        <fullName evidence="3">Smr family protein</fullName>
    </submittedName>
</protein>
<reference evidence="4" key="1">
    <citation type="submission" date="2012-06" db="EMBL/GenBank/DDBJ databases">
        <title>Genome analysis of multiple Granulibacter bethesdensis isolates demonstrates substantial genome diversity.</title>
        <authorList>
            <person name="Greenberg D.E."/>
            <person name="Porcella S.F."/>
            <person name="Zarember K."/>
            <person name="Zelazny A.M."/>
            <person name="Bruno D."/>
            <person name="Martens C."/>
            <person name="Barbian K.D."/>
            <person name="Jaske E."/>
            <person name="Holland S.M."/>
        </authorList>
    </citation>
    <scope>NUCLEOTIDE SEQUENCE [LARGE SCALE GENOMIC DNA]</scope>
    <source>
        <strain evidence="4">CGDNIH3</strain>
    </source>
</reference>
<feature type="compositionally biased region" description="Polar residues" evidence="1">
    <location>
        <begin position="1"/>
        <end position="11"/>
    </location>
</feature>
<dbReference type="Pfam" id="PF01713">
    <property type="entry name" value="Smr"/>
    <property type="match status" value="1"/>
</dbReference>
<dbReference type="InterPro" id="IPR002625">
    <property type="entry name" value="Smr_dom"/>
</dbReference>
<organism evidence="3 4">
    <name type="scientific">Granulibacter bethesdensis</name>
    <dbReference type="NCBI Taxonomy" id="364410"/>
    <lineage>
        <taxon>Bacteria</taxon>
        <taxon>Pseudomonadati</taxon>
        <taxon>Pseudomonadota</taxon>
        <taxon>Alphaproteobacteria</taxon>
        <taxon>Acetobacterales</taxon>
        <taxon>Acetobacteraceae</taxon>
        <taxon>Granulibacter</taxon>
    </lineage>
</organism>
<dbReference type="PANTHER" id="PTHR35562">
    <property type="entry name" value="DNA ENDONUCLEASE SMRA-RELATED"/>
    <property type="match status" value="1"/>
</dbReference>
<feature type="region of interest" description="Disordered" evidence="1">
    <location>
        <begin position="1"/>
        <end position="51"/>
    </location>
</feature>
<dbReference type="KEGG" id="gbc:GbCGDNIH3_2331"/>
<dbReference type="PROSITE" id="PS50828">
    <property type="entry name" value="SMR"/>
    <property type="match status" value="1"/>
</dbReference>
<dbReference type="PANTHER" id="PTHR35562:SF2">
    <property type="entry name" value="DNA ENDONUCLEASE SMRA-RELATED"/>
    <property type="match status" value="1"/>
</dbReference>
<dbReference type="SUPFAM" id="SSF160443">
    <property type="entry name" value="SMR domain-like"/>
    <property type="match status" value="1"/>
</dbReference>
<evidence type="ECO:0000259" key="2">
    <source>
        <dbReference type="PROSITE" id="PS50828"/>
    </source>
</evidence>
<accession>A0AAN0RG63</accession>
<dbReference type="InterPro" id="IPR036063">
    <property type="entry name" value="Smr_dom_sf"/>
</dbReference>
<proteinExistence type="predicted"/>
<evidence type="ECO:0000313" key="4">
    <source>
        <dbReference type="Proteomes" id="UP000019438"/>
    </source>
</evidence>
<evidence type="ECO:0000256" key="1">
    <source>
        <dbReference type="SAM" id="MobiDB-lite"/>
    </source>
</evidence>
<dbReference type="Gene3D" id="3.30.1370.110">
    <property type="match status" value="1"/>
</dbReference>
<sequence length="232" mass="25071">MTSISSCSASTPHPHRMAKRPYNVPPVTPGKALTRPGPPSRRSARKLSEAERTEWTRYTVAVIPLHGKAGHGENMTPPAAAITDSPIHSARHGPVAAPSFRQTESGAGAPTFAQLFPLPAGAQPPGVDTGTWNRFRNGRLGATRTLDLHGHTLQRAYHTFEAMLLRAHADGLRCIEVITGRGRTGSGETVGAIRRELPLWINLPHLRPLVLGITYPHAANTGSVRILLRKQK</sequence>
<dbReference type="EMBL" id="CP003181">
    <property type="protein sequence ID" value="AHJ64236.1"/>
    <property type="molecule type" value="Genomic_DNA"/>
</dbReference>
<name>A0AAN0RG63_9PROT</name>